<organism evidence="5 6">
    <name type="scientific">Gemella haemolysans</name>
    <dbReference type="NCBI Taxonomy" id="1379"/>
    <lineage>
        <taxon>Bacteria</taxon>
        <taxon>Bacillati</taxon>
        <taxon>Bacillota</taxon>
        <taxon>Bacilli</taxon>
        <taxon>Bacillales</taxon>
        <taxon>Gemellaceae</taxon>
        <taxon>Gemella</taxon>
    </lineage>
</organism>
<reference evidence="6" key="1">
    <citation type="submission" date="2016-01" db="EMBL/GenBank/DDBJ databases">
        <authorList>
            <person name="Mitreva M."/>
            <person name="Pepin K.H."/>
            <person name="Mihindukulasuriya K.A."/>
            <person name="Fulton R."/>
            <person name="Fronick C."/>
            <person name="O'Laughlin M."/>
            <person name="Miner T."/>
            <person name="Herter B."/>
            <person name="Rosa B.A."/>
            <person name="Cordes M."/>
            <person name="Tomlinson C."/>
            <person name="Wollam A."/>
            <person name="Palsikar V.B."/>
            <person name="Mardis E.R."/>
            <person name="Wilson R.K."/>
        </authorList>
    </citation>
    <scope>NUCLEOTIDE SEQUENCE [LARGE SCALE GENOMIC DNA]</scope>
    <source>
        <strain evidence="6">DNF01167</strain>
    </source>
</reference>
<dbReference type="InterPro" id="IPR048587">
    <property type="entry name" value="CvfB_S1_3rd"/>
</dbReference>
<evidence type="ECO:0000259" key="2">
    <source>
        <dbReference type="Pfam" id="PF17783"/>
    </source>
</evidence>
<dbReference type="PATRIC" id="fig|1379.3.peg.166"/>
<dbReference type="Pfam" id="PF21543">
    <property type="entry name" value="CvfB_2nd"/>
    <property type="match status" value="1"/>
</dbReference>
<dbReference type="Gene3D" id="2.40.50.140">
    <property type="entry name" value="Nucleic acid-binding proteins"/>
    <property type="match status" value="2"/>
</dbReference>
<name>A0A134A615_9BACL</name>
<feature type="domain" description="Conserved virulence factor B second S1" evidence="3">
    <location>
        <begin position="81"/>
        <end position="139"/>
    </location>
</feature>
<dbReference type="Pfam" id="PF17783">
    <property type="entry name" value="WHD_CvfB"/>
    <property type="match status" value="1"/>
</dbReference>
<evidence type="ECO:0000259" key="4">
    <source>
        <dbReference type="Pfam" id="PF21543"/>
    </source>
</evidence>
<accession>A0A134A615</accession>
<dbReference type="PIRSF" id="PIRSF012524">
    <property type="entry name" value="YitL_S1"/>
    <property type="match status" value="1"/>
</dbReference>
<comment type="caution">
    <text evidence="5">The sequence shown here is derived from an EMBL/GenBank/DDBJ whole genome shotgun (WGS) entry which is preliminary data.</text>
</comment>
<evidence type="ECO:0000256" key="1">
    <source>
        <dbReference type="PIRNR" id="PIRNR012524"/>
    </source>
</evidence>
<dbReference type="InterPro" id="IPR014464">
    <property type="entry name" value="CvfB_fam"/>
</dbReference>
<protein>
    <submittedName>
        <fullName evidence="5">Virulence factor B</fullName>
    </submittedName>
</protein>
<comment type="similarity">
    <text evidence="1">Belongs to the CvfB family.</text>
</comment>
<gene>
    <name evidence="5" type="ORF">HMPREF3186_00170</name>
</gene>
<proteinExistence type="inferred from homology"/>
<dbReference type="Proteomes" id="UP000070355">
    <property type="component" value="Unassembled WGS sequence"/>
</dbReference>
<sequence length="292" mass="33438">MEREDIKFITGEIHFLELVEKKSSSLVFKGPNEEEISCNESDVESLDDYEIGEEYSMFVYPSRSGKLFATPNIPEVTVGDYSFSKVVKVEEDRVGLDIGFSREIPLLGEDLPKLRSVWPKEGDELFITLRRDFSGQLFARLATETIVASLYSKATRNMKNKDIEAYPYRLMRVGTFLLTKDGYKVFVHESEREKEPRLGEKVTLRVIGVKDNGEINGSFLPRAHERMDADGQAIMDYIENNGYCEFTDKSDPEEIKAVFGMSKGSFKRAVGRLFKNKLIMIEEDGLYKRKGR</sequence>
<dbReference type="STRING" id="1379.HMPREF3186_00170"/>
<feature type="domain" description="Conserved virulence factor B third S1" evidence="4">
    <location>
        <begin position="149"/>
        <end position="221"/>
    </location>
</feature>
<dbReference type="Pfam" id="PF21191">
    <property type="entry name" value="CvfB_1st"/>
    <property type="match status" value="1"/>
</dbReference>
<dbReference type="Gene3D" id="1.10.10.10">
    <property type="entry name" value="Winged helix-like DNA-binding domain superfamily/Winged helix DNA-binding domain"/>
    <property type="match status" value="1"/>
</dbReference>
<dbReference type="RefSeq" id="WP_060913474.1">
    <property type="nucleotide sequence ID" value="NZ_KQ959924.1"/>
</dbReference>
<dbReference type="AlphaFoldDB" id="A0A134A615"/>
<dbReference type="InterPro" id="IPR012340">
    <property type="entry name" value="NA-bd_OB-fold"/>
</dbReference>
<dbReference type="EMBL" id="LSDC01000017">
    <property type="protein sequence ID" value="KXB63139.1"/>
    <property type="molecule type" value="Genomic_DNA"/>
</dbReference>
<dbReference type="PANTHER" id="PTHR37296">
    <property type="entry name" value="CONSERVED VIRULENCE FACTOR B"/>
    <property type="match status" value="1"/>
</dbReference>
<dbReference type="PANTHER" id="PTHR37296:SF1">
    <property type="entry name" value="CONSERVED VIRULENCE FACTOR B"/>
    <property type="match status" value="1"/>
</dbReference>
<dbReference type="InterPro" id="IPR040764">
    <property type="entry name" value="CvfB_WH"/>
</dbReference>
<evidence type="ECO:0000259" key="3">
    <source>
        <dbReference type="Pfam" id="PF21191"/>
    </source>
</evidence>
<dbReference type="OrthoDB" id="9801597at2"/>
<feature type="domain" description="Conserved virulence factor B-like winged helix" evidence="2">
    <location>
        <begin position="233"/>
        <end position="287"/>
    </location>
</feature>
<evidence type="ECO:0000313" key="5">
    <source>
        <dbReference type="EMBL" id="KXB63139.1"/>
    </source>
</evidence>
<evidence type="ECO:0000313" key="6">
    <source>
        <dbReference type="Proteomes" id="UP000070355"/>
    </source>
</evidence>
<dbReference type="InterPro" id="IPR036388">
    <property type="entry name" value="WH-like_DNA-bd_sf"/>
</dbReference>
<dbReference type="InterPro" id="IPR048588">
    <property type="entry name" value="CvfB_S1_2nd"/>
</dbReference>